<keyword evidence="2" id="KW-0547">Nucleotide-binding</keyword>
<comment type="caution">
    <text evidence="8">The sequence shown here is derived from an EMBL/GenBank/DDBJ whole genome shotgun (WGS) entry which is preliminary data.</text>
</comment>
<organism evidence="8 9">
    <name type="scientific">Nitzschia inconspicua</name>
    <dbReference type="NCBI Taxonomy" id="303405"/>
    <lineage>
        <taxon>Eukaryota</taxon>
        <taxon>Sar</taxon>
        <taxon>Stramenopiles</taxon>
        <taxon>Ochrophyta</taxon>
        <taxon>Bacillariophyta</taxon>
        <taxon>Bacillariophyceae</taxon>
        <taxon>Bacillariophycidae</taxon>
        <taxon>Bacillariales</taxon>
        <taxon>Bacillariaceae</taxon>
        <taxon>Nitzschia</taxon>
    </lineage>
</organism>
<evidence type="ECO:0000256" key="4">
    <source>
        <dbReference type="ARBA" id="ARBA00022840"/>
    </source>
</evidence>
<reference evidence="8" key="1">
    <citation type="journal article" date="2021" name="Sci. Rep.">
        <title>Diploid genomic architecture of Nitzschia inconspicua, an elite biomass production diatom.</title>
        <authorList>
            <person name="Oliver A."/>
            <person name="Podell S."/>
            <person name="Pinowska A."/>
            <person name="Traller J.C."/>
            <person name="Smith S.R."/>
            <person name="McClure R."/>
            <person name="Beliaev A."/>
            <person name="Bohutskyi P."/>
            <person name="Hill E.A."/>
            <person name="Rabines A."/>
            <person name="Zheng H."/>
            <person name="Allen L.Z."/>
            <person name="Kuo A."/>
            <person name="Grigoriev I.V."/>
            <person name="Allen A.E."/>
            <person name="Hazlebeck D."/>
            <person name="Allen E.E."/>
        </authorList>
    </citation>
    <scope>NUCLEOTIDE SEQUENCE</scope>
    <source>
        <strain evidence="8">Hildebrandi</strain>
    </source>
</reference>
<feature type="compositionally biased region" description="Polar residues" evidence="7">
    <location>
        <begin position="1"/>
        <end position="18"/>
    </location>
</feature>
<dbReference type="InterPro" id="IPR002504">
    <property type="entry name" value="NADK"/>
</dbReference>
<dbReference type="FunFam" id="2.60.200.30:FF:000009">
    <property type="entry name" value="Poly(P)/ATP NAD kinase"/>
    <property type="match status" value="1"/>
</dbReference>
<feature type="region of interest" description="Disordered" evidence="7">
    <location>
        <begin position="86"/>
        <end position="107"/>
    </location>
</feature>
<dbReference type="GO" id="GO:0006741">
    <property type="term" value="P:NADP+ biosynthetic process"/>
    <property type="evidence" value="ECO:0007669"/>
    <property type="project" value="InterPro"/>
</dbReference>
<evidence type="ECO:0000256" key="2">
    <source>
        <dbReference type="ARBA" id="ARBA00022741"/>
    </source>
</evidence>
<evidence type="ECO:0000256" key="7">
    <source>
        <dbReference type="SAM" id="MobiDB-lite"/>
    </source>
</evidence>
<evidence type="ECO:0000256" key="6">
    <source>
        <dbReference type="ARBA" id="ARBA00023027"/>
    </source>
</evidence>
<dbReference type="Pfam" id="PF20143">
    <property type="entry name" value="NAD_kinase_C"/>
    <property type="match status" value="1"/>
</dbReference>
<keyword evidence="5" id="KW-0521">NADP</keyword>
<proteinExistence type="inferred from homology"/>
<protein>
    <submittedName>
        <fullName evidence="8">ATP-NAD/AcoX kinase</fullName>
    </submittedName>
</protein>
<feature type="compositionally biased region" description="Low complexity" evidence="7">
    <location>
        <begin position="86"/>
        <end position="101"/>
    </location>
</feature>
<feature type="compositionally biased region" description="Basic and acidic residues" evidence="7">
    <location>
        <begin position="49"/>
        <end position="65"/>
    </location>
</feature>
<evidence type="ECO:0000313" key="8">
    <source>
        <dbReference type="EMBL" id="KAG7349892.1"/>
    </source>
</evidence>
<evidence type="ECO:0000313" key="9">
    <source>
        <dbReference type="Proteomes" id="UP000693970"/>
    </source>
</evidence>
<evidence type="ECO:0000256" key="1">
    <source>
        <dbReference type="ARBA" id="ARBA00022679"/>
    </source>
</evidence>
<dbReference type="PANTHER" id="PTHR20275">
    <property type="entry name" value="NAD KINASE"/>
    <property type="match status" value="1"/>
</dbReference>
<keyword evidence="3 8" id="KW-0418">Kinase</keyword>
<dbReference type="GO" id="GO:0003951">
    <property type="term" value="F:NAD+ kinase activity"/>
    <property type="evidence" value="ECO:0007669"/>
    <property type="project" value="InterPro"/>
</dbReference>
<accession>A0A9K3KU95</accession>
<name>A0A9K3KU95_9STRA</name>
<evidence type="ECO:0000256" key="5">
    <source>
        <dbReference type="ARBA" id="ARBA00022857"/>
    </source>
</evidence>
<gene>
    <name evidence="8" type="ORF">IV203_012489</name>
</gene>
<feature type="region of interest" description="Disordered" evidence="7">
    <location>
        <begin position="1"/>
        <end position="65"/>
    </location>
</feature>
<keyword evidence="6" id="KW-0520">NAD</keyword>
<keyword evidence="1" id="KW-0808">Transferase</keyword>
<dbReference type="OrthoDB" id="24581at2759"/>
<reference evidence="8" key="2">
    <citation type="submission" date="2021-04" db="EMBL/GenBank/DDBJ databases">
        <authorList>
            <person name="Podell S."/>
        </authorList>
    </citation>
    <scope>NUCLEOTIDE SEQUENCE</scope>
    <source>
        <strain evidence="8">Hildebrandi</strain>
    </source>
</reference>
<dbReference type="Pfam" id="PF01513">
    <property type="entry name" value="NAD_kinase"/>
    <property type="match status" value="1"/>
</dbReference>
<sequence length="556" mass="61645">MSFSPTTNSRMLMTQQARDQYRNSKSRRFSVSNNSDSFNGSSHDPLSIPEDKTASKEEKGGDIILDKSDSELPLIKRIPSLLNRTSSSTFTADSTKTSTTASPPPRKMNLMWCQSDRCVDVVRERVIGEHNQIMLNGPATGQVAYRWDQNNSPGLVKEFTKSETSKVPPKTTLSSVLLLVRRGDENLLRIAAENVPKLTQIGINVLLAPDLSAKLKHYYGVDDPLISLFEEPKDPNVDKWRVRYMDDEEEEWFEDMKYVEPFPDLVVTLGGDGLLIYASMLFQGPVPPLLAISGGSLGFLTPFAENEMVDAVKTALGIKAETTNGDDALSSSLIASKADELQVFPPNMPSYPYEPLVKMPHGNDGTPRFKFGLGDFICLTIRMRLDCRVVNRDGVVRARYNVLNEVVIDRGSSPYLAALECFCDDVHLTTVQADGVIFATPTGSTAYSMAAGGSVVHPAVPCIMVTPICPHVLSFRSMVFPDHVVLRCYVPDDARSTAAVAFDGKHRRELQRGDSVQIQMSAYPVPTIDRGDHSSDWLESLKRSFNFNTRPRQRPL</sequence>
<dbReference type="Proteomes" id="UP000693970">
    <property type="component" value="Unassembled WGS sequence"/>
</dbReference>
<dbReference type="GO" id="GO:0005524">
    <property type="term" value="F:ATP binding"/>
    <property type="evidence" value="ECO:0007669"/>
    <property type="project" value="UniProtKB-KW"/>
</dbReference>
<feature type="compositionally biased region" description="Polar residues" evidence="7">
    <location>
        <begin position="29"/>
        <end position="44"/>
    </location>
</feature>
<evidence type="ECO:0000256" key="3">
    <source>
        <dbReference type="ARBA" id="ARBA00022777"/>
    </source>
</evidence>
<dbReference type="HAMAP" id="MF_00361">
    <property type="entry name" value="NAD_kinase"/>
    <property type="match status" value="1"/>
</dbReference>
<dbReference type="PANTHER" id="PTHR20275:SF0">
    <property type="entry name" value="NAD KINASE"/>
    <property type="match status" value="1"/>
</dbReference>
<dbReference type="AlphaFoldDB" id="A0A9K3KU95"/>
<dbReference type="EMBL" id="JAGRRH010000019">
    <property type="protein sequence ID" value="KAG7349892.1"/>
    <property type="molecule type" value="Genomic_DNA"/>
</dbReference>
<keyword evidence="4" id="KW-0067">ATP-binding</keyword>
<keyword evidence="9" id="KW-1185">Reference proteome</keyword>